<keyword evidence="3 4" id="KW-0067">ATP-binding</keyword>
<evidence type="ECO:0000313" key="6">
    <source>
        <dbReference type="EMBL" id="MBP2479311.1"/>
    </source>
</evidence>
<dbReference type="SUPFAM" id="SSF56059">
    <property type="entry name" value="Glutathione synthetase ATP-binding domain-like"/>
    <property type="match status" value="1"/>
</dbReference>
<keyword evidence="2 4" id="KW-0547">Nucleotide-binding</keyword>
<dbReference type="PROSITE" id="PS50975">
    <property type="entry name" value="ATP_GRASP"/>
    <property type="match status" value="1"/>
</dbReference>
<evidence type="ECO:0000259" key="5">
    <source>
        <dbReference type="PROSITE" id="PS50975"/>
    </source>
</evidence>
<evidence type="ECO:0000256" key="4">
    <source>
        <dbReference type="PROSITE-ProRule" id="PRU00409"/>
    </source>
</evidence>
<reference evidence="6 7" key="1">
    <citation type="submission" date="2021-03" db="EMBL/GenBank/DDBJ databases">
        <title>Sequencing the genomes of 1000 actinobacteria strains.</title>
        <authorList>
            <person name="Klenk H.-P."/>
        </authorList>
    </citation>
    <scope>NUCLEOTIDE SEQUENCE [LARGE SCALE GENOMIC DNA]</scope>
    <source>
        <strain evidence="6 7">DSM 44580</strain>
    </source>
</reference>
<dbReference type="Gene3D" id="3.30.470.20">
    <property type="entry name" value="ATP-grasp fold, B domain"/>
    <property type="match status" value="1"/>
</dbReference>
<evidence type="ECO:0000256" key="2">
    <source>
        <dbReference type="ARBA" id="ARBA00022741"/>
    </source>
</evidence>
<organism evidence="6 7">
    <name type="scientific">Crossiella equi</name>
    <dbReference type="NCBI Taxonomy" id="130796"/>
    <lineage>
        <taxon>Bacteria</taxon>
        <taxon>Bacillati</taxon>
        <taxon>Actinomycetota</taxon>
        <taxon>Actinomycetes</taxon>
        <taxon>Pseudonocardiales</taxon>
        <taxon>Pseudonocardiaceae</taxon>
        <taxon>Crossiella</taxon>
    </lineage>
</organism>
<protein>
    <submittedName>
        <fullName evidence="6">Biotin carboxylase</fullName>
    </submittedName>
</protein>
<name>A0ABS5ARX1_9PSEU</name>
<accession>A0ABS5ARX1</accession>
<comment type="caution">
    <text evidence="6">The sequence shown here is derived from an EMBL/GenBank/DDBJ whole genome shotgun (WGS) entry which is preliminary data.</text>
</comment>
<dbReference type="InterPro" id="IPR041472">
    <property type="entry name" value="BL00235/CARNS1_N"/>
</dbReference>
<dbReference type="Gene3D" id="3.40.50.20">
    <property type="match status" value="1"/>
</dbReference>
<dbReference type="InterPro" id="IPR011761">
    <property type="entry name" value="ATP-grasp"/>
</dbReference>
<feature type="domain" description="ATP-grasp" evidence="5">
    <location>
        <begin position="117"/>
        <end position="336"/>
    </location>
</feature>
<dbReference type="PANTHER" id="PTHR43585">
    <property type="entry name" value="FUMIPYRROLE BIOSYNTHESIS PROTEIN C"/>
    <property type="match status" value="1"/>
</dbReference>
<evidence type="ECO:0000256" key="1">
    <source>
        <dbReference type="ARBA" id="ARBA00022598"/>
    </source>
</evidence>
<dbReference type="Pfam" id="PF18130">
    <property type="entry name" value="ATPgrasp_N"/>
    <property type="match status" value="1"/>
</dbReference>
<evidence type="ECO:0000313" key="7">
    <source>
        <dbReference type="Proteomes" id="UP001519363"/>
    </source>
</evidence>
<keyword evidence="1" id="KW-0436">Ligase</keyword>
<dbReference type="Proteomes" id="UP001519363">
    <property type="component" value="Unassembled WGS sequence"/>
</dbReference>
<gene>
    <name evidence="6" type="ORF">JOF53_008183</name>
</gene>
<dbReference type="EMBL" id="JAGIOO010000001">
    <property type="protein sequence ID" value="MBP2479311.1"/>
    <property type="molecule type" value="Genomic_DNA"/>
</dbReference>
<evidence type="ECO:0000256" key="3">
    <source>
        <dbReference type="ARBA" id="ARBA00022840"/>
    </source>
</evidence>
<keyword evidence="7" id="KW-1185">Reference proteome</keyword>
<sequence>MKKKILYLYVKGGAPLEHVFPRIAGVGELHVLALMPLPEAAREEWRPACTDIVEWDTQVRGEALVDLVARHAKDIGADAILTMSEFAVLLVSEVAQRLGLPGGGPGLVKARDKRLMREAWAEAGVPIPRFRRVDSEADLAAAMTELTPPLLLKPAWGAGSVAQLVLRTPEDVAPAWRQVALALELGHQVGMNELYAPDTDRDLLVEEILPGSVRGWYDDDRYGDYVSIEGIVADGVYHPLCITGKLPMVPPYTEVASTIPCALPEELQRRIEDISRAAVDSLGLGTCGTHTEIKLGPDGTAAVIEVGARFAGLLVVRQIEEVFGIDPIAMLVRELLGEPVDYPPAMLIEGERAAASLAVIPTDAAGTPWATTPHWRPSAVDWGALLHEGTRIDQIKAFAMPEGEPVPRYDPSGGSRNWLGVFFLNARDAESLRADCNAVLNGLEAALPLD</sequence>
<dbReference type="PANTHER" id="PTHR43585:SF2">
    <property type="entry name" value="ATP-GRASP ENZYME FSQD"/>
    <property type="match status" value="1"/>
</dbReference>
<dbReference type="RefSeq" id="WP_086784386.1">
    <property type="nucleotide sequence ID" value="NZ_JAGIOO010000001.1"/>
</dbReference>
<proteinExistence type="predicted"/>
<dbReference type="InterPro" id="IPR052032">
    <property type="entry name" value="ATP-dep_AA_Ligase"/>
</dbReference>